<evidence type="ECO:0000313" key="3">
    <source>
        <dbReference type="Proteomes" id="UP000002624"/>
    </source>
</evidence>
<dbReference type="OrthoDB" id="4195433at2759"/>
<dbReference type="VEuPathDB" id="FungiDB:HCDG_08085"/>
<organism evidence="2 3">
    <name type="scientific">Ajellomyces capsulatus (strain H143)</name>
    <name type="common">Darling's disease fungus</name>
    <name type="synonym">Histoplasma capsulatum</name>
    <dbReference type="NCBI Taxonomy" id="544712"/>
    <lineage>
        <taxon>Eukaryota</taxon>
        <taxon>Fungi</taxon>
        <taxon>Dikarya</taxon>
        <taxon>Ascomycota</taxon>
        <taxon>Pezizomycotina</taxon>
        <taxon>Eurotiomycetes</taxon>
        <taxon>Eurotiomycetidae</taxon>
        <taxon>Onygenales</taxon>
        <taxon>Ajellomycetaceae</taxon>
        <taxon>Histoplasma</taxon>
    </lineage>
</organism>
<dbReference type="AlphaFoldDB" id="C6HPF4"/>
<dbReference type="OMA" id="LETHCEA"/>
<dbReference type="EMBL" id="GG692433">
    <property type="protein sequence ID" value="EER37826.1"/>
    <property type="molecule type" value="Genomic_DNA"/>
</dbReference>
<name>C6HPF4_AJECH</name>
<dbReference type="HOGENOM" id="CLU_747971_0_0_1"/>
<dbReference type="Proteomes" id="UP000002624">
    <property type="component" value="Unassembled WGS sequence"/>
</dbReference>
<evidence type="ECO:0000259" key="1">
    <source>
        <dbReference type="PROSITE" id="PS50181"/>
    </source>
</evidence>
<sequence length="370" mass="42753">MGRNLFRKVIQQTRSDDFHENSARRSVEAAAHNANHSRLYNLPSELLATINDHLPLASGLTLRLTCSKFYRSSVFNHTQRCADQTDRFEALCHLEYDGIVKGFCCRGCLKRHRYYTAFSNEELEKKALARYCLATMKCFRIGLFRELSFAELQKAYREQVKVRGRITKFHDSNDQGNLVSPEGCIYFFHCRQCIFTAFYVCRSSQLASSTHFANFCRSLNIAFCPHMAMGDDDVIHLFSRGVSCWHKCKRCKTKVCFDSRKRKAYFFVSRNFGKLSSPKDPRWLAHTFASKDPLLETHCEAVRDWQSKNPLNSRGPLQHLQLLQHENSRTPDFGNLFTSVTLPRSRLRQWFHGFIKGGGLGTRSTAIRSD</sequence>
<proteinExistence type="predicted"/>
<gene>
    <name evidence="2" type="ORF">HCDG_08085</name>
</gene>
<reference evidence="3" key="1">
    <citation type="submission" date="2009-05" db="EMBL/GenBank/DDBJ databases">
        <title>The genome sequence of Ajellomyces capsulatus strain H143.</title>
        <authorList>
            <person name="Champion M."/>
            <person name="Cuomo C.A."/>
            <person name="Ma L.-J."/>
            <person name="Henn M.R."/>
            <person name="Sil A."/>
            <person name="Goldman B."/>
            <person name="Young S.K."/>
            <person name="Kodira C.D."/>
            <person name="Zeng Q."/>
            <person name="Koehrsen M."/>
            <person name="Alvarado L."/>
            <person name="Berlin A.M."/>
            <person name="Borenstein D."/>
            <person name="Chen Z."/>
            <person name="Engels R."/>
            <person name="Freedman E."/>
            <person name="Gellesch M."/>
            <person name="Goldberg J."/>
            <person name="Griggs A."/>
            <person name="Gujja S."/>
            <person name="Heiman D.I."/>
            <person name="Hepburn T.A."/>
            <person name="Howarth C."/>
            <person name="Jen D."/>
            <person name="Larson L."/>
            <person name="Lewis B."/>
            <person name="Mehta T."/>
            <person name="Park D."/>
            <person name="Pearson M."/>
            <person name="Roberts A."/>
            <person name="Saif S."/>
            <person name="Shea T.D."/>
            <person name="Shenoy N."/>
            <person name="Sisk P."/>
            <person name="Stolte C."/>
            <person name="Sykes S."/>
            <person name="Walk T."/>
            <person name="White J."/>
            <person name="Yandava C."/>
            <person name="Klein B."/>
            <person name="McEwen J.G."/>
            <person name="Puccia R."/>
            <person name="Goldman G.H."/>
            <person name="Felipe M.S."/>
            <person name="Nino-Vega G."/>
            <person name="San-Blas G."/>
            <person name="Taylor J.W."/>
            <person name="Mendoza L."/>
            <person name="Galagan J.E."/>
            <person name="Nusbaum C."/>
            <person name="Birren B.W."/>
        </authorList>
    </citation>
    <scope>NUCLEOTIDE SEQUENCE [LARGE SCALE GENOMIC DNA]</scope>
    <source>
        <strain evidence="3">H143</strain>
    </source>
</reference>
<protein>
    <recommendedName>
        <fullName evidence="1">F-box domain-containing protein</fullName>
    </recommendedName>
</protein>
<evidence type="ECO:0000313" key="2">
    <source>
        <dbReference type="EMBL" id="EER37826.1"/>
    </source>
</evidence>
<feature type="domain" description="F-box" evidence="1">
    <location>
        <begin position="36"/>
        <end position="91"/>
    </location>
</feature>
<accession>C6HPF4</accession>
<dbReference type="InterPro" id="IPR001810">
    <property type="entry name" value="F-box_dom"/>
</dbReference>
<dbReference type="PROSITE" id="PS50181">
    <property type="entry name" value="FBOX"/>
    <property type="match status" value="1"/>
</dbReference>